<reference evidence="1 2" key="1">
    <citation type="journal article" date="2016" name="Front. Microbiol.">
        <title>Characterization of Novel Bacteriophages for Biocontrol of Bacterial Blight in Leek Caused by Pseudomonas syringae pv. porri.</title>
        <authorList>
            <person name="Rombouts S."/>
            <person name="Lavigne R."/>
        </authorList>
    </citation>
    <scope>NUCLEOTIDE SEQUENCE [LARGE SCALE GENOMIC DNA]</scope>
</reference>
<evidence type="ECO:0000313" key="1">
    <source>
        <dbReference type="EMBL" id="AMR57484.1"/>
    </source>
</evidence>
<evidence type="ECO:0000313" key="2">
    <source>
        <dbReference type="Proteomes" id="UP000230876"/>
    </source>
</evidence>
<accession>A0A142IE29</accession>
<sequence length="139" mass="15570">MARAKKTMEAEVSASSEVKKSQPYLKTFDKGLTVVSVVEGSCKFLKDGSIDMRIKMSHIEEEIPFCAQPTDVHEHGRWLFEQASSGAFGKVLPYERSLPTVVDLQEELDKIWPDIVLGLATEEELSLARSLRIQIKAMS</sequence>
<gene>
    <name evidence="1" type="ORF">vB_PsyM_KIL2_0084</name>
</gene>
<dbReference type="EMBL" id="KU130127">
    <property type="protein sequence ID" value="AMR57484.1"/>
    <property type="molecule type" value="Genomic_DNA"/>
</dbReference>
<proteinExistence type="predicted"/>
<organism evidence="1 2">
    <name type="scientific">Pseudomonas phage vB_PsyM_KIL2</name>
    <dbReference type="NCBI Taxonomy" id="1777066"/>
    <lineage>
        <taxon>Viruses</taxon>
        <taxon>Duplodnaviria</taxon>
        <taxon>Heunggongvirae</taxon>
        <taxon>Uroviricota</taxon>
        <taxon>Caudoviricetes</taxon>
        <taxon>Vandenendeviridae</taxon>
        <taxon>Gorskivirinae</taxon>
        <taxon>Flaumdravirus</taxon>
        <taxon>Flaumdravirus KIL4</taxon>
    </lineage>
</organism>
<protein>
    <submittedName>
        <fullName evidence="1">Uncharacterized protein</fullName>
    </submittedName>
</protein>
<name>A0A142IE29_9CAUD</name>
<dbReference type="Proteomes" id="UP000230876">
    <property type="component" value="Segment"/>
</dbReference>